<dbReference type="Pfam" id="PF12319">
    <property type="entry name" value="TryThrA_C"/>
    <property type="match status" value="1"/>
</dbReference>
<dbReference type="Proteomes" id="UP000072874">
    <property type="component" value="Chromosome 7"/>
</dbReference>
<dbReference type="EMBL" id="LM993661">
    <property type="protein sequence ID" value="VTZ76205.1"/>
    <property type="molecule type" value="Genomic_DNA"/>
</dbReference>
<dbReference type="VEuPathDB" id="PlasmoDB:PYYM_0701200"/>
<dbReference type="GeneID" id="3790706"/>
<dbReference type="Proteomes" id="UP000072904">
    <property type="component" value="Chromosome 7"/>
</dbReference>
<feature type="compositionally biased region" description="Low complexity" evidence="1">
    <location>
        <begin position="127"/>
        <end position="144"/>
    </location>
</feature>
<dbReference type="InterPro" id="IPR022089">
    <property type="entry name" value="Plasmodium-antigen_C"/>
</dbReference>
<feature type="domain" description="Tryptophan/threonine-rich plasmodium antigen C-terminal" evidence="2">
    <location>
        <begin position="178"/>
        <end position="392"/>
    </location>
</feature>
<evidence type="ECO:0000259" key="2">
    <source>
        <dbReference type="Pfam" id="PF12319"/>
    </source>
</evidence>
<proteinExistence type="predicted"/>
<reference evidence="5 6" key="1">
    <citation type="journal article" date="2014" name="BMC Biol.">
        <title>A comprehensive evaluation of rodent malaria parasite genomes and gene expression.</title>
        <authorList>
            <person name="Otto T.D."/>
            <person name="Bohme U."/>
            <person name="Jackson A.P."/>
            <person name="Hunt M."/>
            <person name="Franke-Fayard B."/>
            <person name="Hoeijmakers W.A."/>
            <person name="Religa A.A."/>
            <person name="Robertson L."/>
            <person name="Sanders M."/>
            <person name="Ogun S.A."/>
            <person name="Cunningham D."/>
            <person name="Erhart A."/>
            <person name="Billker O."/>
            <person name="Khan S.M."/>
            <person name="Stunnenberg H.G."/>
            <person name="Langhorne J."/>
            <person name="Holder A.A."/>
            <person name="Waters A.P."/>
            <person name="Newbold C.I."/>
            <person name="Pain A."/>
            <person name="Berriman M."/>
            <person name="Janse C.J."/>
        </authorList>
    </citation>
    <scope>NUCLEOTIDE SEQUENCE [LARGE SCALE GENOMIC DNA]</scope>
    <source>
        <strain evidence="4 5">17X</strain>
        <strain evidence="3 6">YM</strain>
    </source>
</reference>
<evidence type="ECO:0000256" key="1">
    <source>
        <dbReference type="SAM" id="MobiDB-lite"/>
    </source>
</evidence>
<name>A0A078K8H4_PLAYE</name>
<dbReference type="KEGG" id="pyo:PY17X_0701300"/>
<reference evidence="4" key="4">
    <citation type="submission" date="2019-05" db="EMBL/GenBank/DDBJ databases">
        <authorList>
            <consortium name="Pathogen Informatics"/>
        </authorList>
    </citation>
    <scope>NUCLEOTIDE SEQUENCE</scope>
    <source>
        <strain evidence="4">17X</strain>
    </source>
</reference>
<evidence type="ECO:0000313" key="6">
    <source>
        <dbReference type="Proteomes" id="UP000072904"/>
    </source>
</evidence>
<sequence length="424" mass="51209">MDGYEETFKFIKNNIPTTWVKDLIPQTSTIASNISHVYSSIFFIFSSIPLYKKILYSNVKHRLKTFFSMPESKIILWKQKGEHSDDDMTDDEYSDEEEYNNEEDSENEYTDDEITEQDTREDKNLISKTSSSKSKKTVSTNNDKTSSDKNGSKSSVISLIKKKPTSYNNLTEYWKRRRWKKYLKKVDNEWQLLNLGIENVIKKMIERNNVELEKWKTQQANKWLDSNHLYAQYALLYKKTVPSIEIDNIIEQMGNKLKEKIYNRWSNLQAENENNIRKWVIEQWNEWKNAKIISWLMCDWKRNENEKWVQWKHKYRYHFKHAPNRDEYQAWQKRTNIEKKQWSNWVRIKEDHYIYNIGILCNKEKNIYKSSIVKWINDIVDKFVKNPQLRLWIEEQQDKPFPNKKLLKGSKVKCSKKSNIEINA</sequence>
<evidence type="ECO:0000313" key="4">
    <source>
        <dbReference type="EMBL" id="VTZ76205.1"/>
    </source>
</evidence>
<evidence type="ECO:0000313" key="5">
    <source>
        <dbReference type="Proteomes" id="UP000072874"/>
    </source>
</evidence>
<dbReference type="OrthoDB" id="371770at2759"/>
<dbReference type="VEuPathDB" id="PlasmoDB:Py17XNL_000704110"/>
<dbReference type="AlphaFoldDB" id="A0A078K8H4"/>
<feature type="region of interest" description="Disordered" evidence="1">
    <location>
        <begin position="83"/>
        <end position="155"/>
    </location>
</feature>
<feature type="compositionally biased region" description="Acidic residues" evidence="1">
    <location>
        <begin position="84"/>
        <end position="116"/>
    </location>
</feature>
<accession>A0A078K8H4</accession>
<dbReference type="VEuPathDB" id="PlasmoDB:PY04984"/>
<evidence type="ECO:0000313" key="3">
    <source>
        <dbReference type="EMBL" id="CDU17133.1"/>
    </source>
</evidence>
<reference evidence="3" key="3">
    <citation type="submission" date="2014-05" db="EMBL/GenBank/DDBJ databases">
        <authorList>
            <person name="Aslett A.Martin."/>
            <person name="De Silva Nishadi"/>
        </authorList>
    </citation>
    <scope>NUCLEOTIDE SEQUENCE</scope>
    <source>
        <strain evidence="3">YM</strain>
    </source>
</reference>
<organism evidence="3 6">
    <name type="scientific">Plasmodium yoelii</name>
    <dbReference type="NCBI Taxonomy" id="5861"/>
    <lineage>
        <taxon>Eukaryota</taxon>
        <taxon>Sar</taxon>
        <taxon>Alveolata</taxon>
        <taxon>Apicomplexa</taxon>
        <taxon>Aconoidasida</taxon>
        <taxon>Haemosporida</taxon>
        <taxon>Plasmodiidae</taxon>
        <taxon>Plasmodium</taxon>
        <taxon>Plasmodium (Vinckeia)</taxon>
    </lineage>
</organism>
<gene>
    <name evidence="4" type="ORF">PY17X_0701300</name>
    <name evidence="3" type="ORF">PYYM_0701200</name>
</gene>
<dbReference type="RefSeq" id="XP_725367.1">
    <property type="nucleotide sequence ID" value="XM_720274.1"/>
</dbReference>
<protein>
    <submittedName>
        <fullName evidence="4">Sporozoite and liver stage tryptophan-rich protein, putative</fullName>
    </submittedName>
    <submittedName>
        <fullName evidence="3">Tryptophan-rich antigen, putative</fullName>
    </submittedName>
</protein>
<dbReference type="VEuPathDB" id="PlasmoDB:PY17X_0701300"/>
<reference evidence="4" key="2">
    <citation type="submission" date="2014-05" db="EMBL/GenBank/DDBJ databases">
        <authorList>
            <person name="Aslett M.A."/>
            <person name="De Silva N."/>
        </authorList>
    </citation>
    <scope>NUCLEOTIDE SEQUENCE</scope>
    <source>
        <strain evidence="4">17X</strain>
    </source>
</reference>
<dbReference type="EMBL" id="LK934635">
    <property type="protein sequence ID" value="CDU17133.1"/>
    <property type="molecule type" value="Genomic_DNA"/>
</dbReference>